<proteinExistence type="predicted"/>
<dbReference type="Proteomes" id="UP000030710">
    <property type="component" value="Unassembled WGS sequence"/>
</dbReference>
<evidence type="ECO:0000313" key="1">
    <source>
        <dbReference type="EMBL" id="ERG93885.1"/>
    </source>
</evidence>
<dbReference type="eggNOG" id="arCOG01308">
    <property type="taxonomic scope" value="Archaea"/>
</dbReference>
<name>U1NAP7_9EURY</name>
<dbReference type="STRING" id="1238425.J07HQW2_00319"/>
<accession>U1NAP7</accession>
<dbReference type="RefSeq" id="WP_021053379.1">
    <property type="nucleotide sequence ID" value="NZ_KE356561.1"/>
</dbReference>
<gene>
    <name evidence="1" type="ORF">J07HQW2_00319</name>
</gene>
<evidence type="ECO:0000313" key="2">
    <source>
        <dbReference type="Proteomes" id="UP000030710"/>
    </source>
</evidence>
<dbReference type="AlphaFoldDB" id="U1NAP7"/>
<organism evidence="1 2">
    <name type="scientific">Haloquadratum walsbyi J07HQW2</name>
    <dbReference type="NCBI Taxonomy" id="1238425"/>
    <lineage>
        <taxon>Archaea</taxon>
        <taxon>Methanobacteriati</taxon>
        <taxon>Methanobacteriota</taxon>
        <taxon>Stenosarchaea group</taxon>
        <taxon>Halobacteria</taxon>
        <taxon>Halobacteriales</taxon>
        <taxon>Haloferacaceae</taxon>
        <taxon>Haloquadratum</taxon>
    </lineage>
</organism>
<sequence length="750" mass="86256">MVESEGESHYRVRFLVDRYREREEHRWEELEASAKQTSKVVRDVVESLVDHYDRIGDAELKTLFRLCQHPSAGESPEERRNRVRDLDLPPVDIERITAEIDDSIGSVGASVEKLRIRVGSDDKEDSAERTLHDCFRRIVRSEDPESMIAAVREMGDIDFYRVQSGRMSPILHYLAPKVFPVVNGRSANGMELVFGESVSTDLDDYLEVRKRYLTIHAEFDFRPHLRDLDYFFHWASESVWTEARRGDINRDVWQIKYSSSNFQSLWKVWKKEGIAVMGDWVGNWGDSEGMARRFLFDMSPGDIVIAHDGYHKLLGIGVVSPEKIDYVGETDEAIILSDSSFTGEHIRYVDWVFTREFTDSIDTRDWNQEGNEDAELSKNFHASFLVGYYHLKELRWKLASNHREEVLPALENVEMKSVEYATTSVRFFVLQTDDRRGGDDPIEQYHFTLDTTGAKELPDTDRAWVIFLEDDHFYAMARIDSIEKDGRGEETEYIASMVKYEEMHPVSLNAARGELGDTTTFDTPITQIGSDAYLRIEMGGVCSRHFWLDVHSADWHRVDGEWLESTGSNWDQDAAEQFYPVPGEEKQVFERATAGDKILVHNSSVEQIVGRAYVAAGPHYEAVSDDDPVMEQEETEFLFASNESLIKGITVRWHESVDGIDWNEAAEVLHSDSSTVDELKDESVLTELSEHFFEKVVSRIFPPEETRQRERNSPPIKKEESGRILWTAGDGKDLYCRSIRKMVARTAGGR</sequence>
<dbReference type="HOGENOM" id="CLU_370742_0_0_2"/>
<protein>
    <submittedName>
        <fullName evidence="1">Uncharacterized protein</fullName>
    </submittedName>
</protein>
<reference evidence="1 2" key="1">
    <citation type="journal article" date="2013" name="PLoS ONE">
        <title>Assembly-driven community genomics of a hypersaline microbial ecosystem.</title>
        <authorList>
            <person name="Podell S."/>
            <person name="Ugalde J.A."/>
            <person name="Narasingarao P."/>
            <person name="Banfield J.F."/>
            <person name="Heidelberg K.B."/>
            <person name="Allen E.E."/>
        </authorList>
    </citation>
    <scope>NUCLEOTIDE SEQUENCE [LARGE SCALE GENOMIC DNA]</scope>
    <source>
        <strain evidence="2">J07HQW2</strain>
    </source>
</reference>
<dbReference type="EMBL" id="KE356561">
    <property type="protein sequence ID" value="ERG93885.1"/>
    <property type="molecule type" value="Genomic_DNA"/>
</dbReference>